<feature type="region of interest" description="Disordered" evidence="1">
    <location>
        <begin position="1"/>
        <end position="53"/>
    </location>
</feature>
<keyword evidence="3" id="KW-1185">Reference proteome</keyword>
<comment type="caution">
    <text evidence="2">The sequence shown here is derived from an EMBL/GenBank/DDBJ whole genome shotgun (WGS) entry which is preliminary data.</text>
</comment>
<dbReference type="Proteomes" id="UP000314294">
    <property type="component" value="Unassembled WGS sequence"/>
</dbReference>
<accession>A0A4Z2IQL5</accession>
<name>A0A4Z2IQL5_9TELE</name>
<sequence length="91" mass="10311">MCRRPINVHIEPLQAGPPPPPPSHHPLCAIALSGPHPSSDWHRQSSEMGPVEKSQRLLERYNFERSFYMQAIRSDAHILIGESADRIAEYT</sequence>
<protein>
    <submittedName>
        <fullName evidence="2">Uncharacterized protein</fullName>
    </submittedName>
</protein>
<organism evidence="2 3">
    <name type="scientific">Liparis tanakae</name>
    <name type="common">Tanaka's snailfish</name>
    <dbReference type="NCBI Taxonomy" id="230148"/>
    <lineage>
        <taxon>Eukaryota</taxon>
        <taxon>Metazoa</taxon>
        <taxon>Chordata</taxon>
        <taxon>Craniata</taxon>
        <taxon>Vertebrata</taxon>
        <taxon>Euteleostomi</taxon>
        <taxon>Actinopterygii</taxon>
        <taxon>Neopterygii</taxon>
        <taxon>Teleostei</taxon>
        <taxon>Neoteleostei</taxon>
        <taxon>Acanthomorphata</taxon>
        <taxon>Eupercaria</taxon>
        <taxon>Perciformes</taxon>
        <taxon>Cottioidei</taxon>
        <taxon>Cottales</taxon>
        <taxon>Liparidae</taxon>
        <taxon>Liparis</taxon>
    </lineage>
</organism>
<dbReference type="EMBL" id="SRLO01000056">
    <property type="protein sequence ID" value="TNN80205.1"/>
    <property type="molecule type" value="Genomic_DNA"/>
</dbReference>
<evidence type="ECO:0000313" key="3">
    <source>
        <dbReference type="Proteomes" id="UP000314294"/>
    </source>
</evidence>
<gene>
    <name evidence="2" type="ORF">EYF80_009530</name>
</gene>
<reference evidence="2 3" key="1">
    <citation type="submission" date="2019-03" db="EMBL/GenBank/DDBJ databases">
        <title>First draft genome of Liparis tanakae, snailfish: a comprehensive survey of snailfish specific genes.</title>
        <authorList>
            <person name="Kim W."/>
            <person name="Song I."/>
            <person name="Jeong J.-H."/>
            <person name="Kim D."/>
            <person name="Kim S."/>
            <person name="Ryu S."/>
            <person name="Song J.Y."/>
            <person name="Lee S.K."/>
        </authorList>
    </citation>
    <scope>NUCLEOTIDE SEQUENCE [LARGE SCALE GENOMIC DNA]</scope>
    <source>
        <tissue evidence="2">Muscle</tissue>
    </source>
</reference>
<evidence type="ECO:0000313" key="2">
    <source>
        <dbReference type="EMBL" id="TNN80205.1"/>
    </source>
</evidence>
<proteinExistence type="predicted"/>
<evidence type="ECO:0000256" key="1">
    <source>
        <dbReference type="SAM" id="MobiDB-lite"/>
    </source>
</evidence>
<dbReference type="AlphaFoldDB" id="A0A4Z2IQL5"/>
<feature type="compositionally biased region" description="Pro residues" evidence="1">
    <location>
        <begin position="15"/>
        <end position="24"/>
    </location>
</feature>